<dbReference type="GO" id="GO:0045490">
    <property type="term" value="P:pectin catabolic process"/>
    <property type="evidence" value="ECO:0007669"/>
    <property type="project" value="UniProtKB-UniRule"/>
</dbReference>
<evidence type="ECO:0000256" key="2">
    <source>
        <dbReference type="ARBA" id="ARBA00005184"/>
    </source>
</evidence>
<evidence type="ECO:0000256" key="4">
    <source>
        <dbReference type="ARBA" id="ARBA00007786"/>
    </source>
</evidence>
<dbReference type="SMART" id="SM00856">
    <property type="entry name" value="PMEI"/>
    <property type="match status" value="1"/>
</dbReference>
<dbReference type="PROSITE" id="PS00503">
    <property type="entry name" value="PECTINESTERASE_2"/>
    <property type="match status" value="1"/>
</dbReference>
<keyword evidence="14" id="KW-0812">Transmembrane</keyword>
<evidence type="ECO:0000256" key="12">
    <source>
        <dbReference type="PROSITE-ProRule" id="PRU10040"/>
    </source>
</evidence>
<dbReference type="InterPro" id="IPR006501">
    <property type="entry name" value="Pectinesterase_inhib_dom"/>
</dbReference>
<comment type="caution">
    <text evidence="16">The sequence shown here is derived from an EMBL/GenBank/DDBJ whole genome shotgun (WGS) entry which is preliminary data.</text>
</comment>
<feature type="domain" description="Pectinesterase inhibitor" evidence="15">
    <location>
        <begin position="73"/>
        <end position="219"/>
    </location>
</feature>
<evidence type="ECO:0000313" key="16">
    <source>
        <dbReference type="EMBL" id="EPS73427.1"/>
    </source>
</evidence>
<gene>
    <name evidence="16" type="ORF">M569_01326</name>
</gene>
<dbReference type="Gene3D" id="2.160.20.10">
    <property type="entry name" value="Single-stranded right-handed beta-helix, Pectin lyase-like"/>
    <property type="match status" value="1"/>
</dbReference>
<keyword evidence="14" id="KW-1133">Transmembrane helix</keyword>
<dbReference type="UniPathway" id="UPA00545">
    <property type="reaction ID" value="UER00823"/>
</dbReference>
<evidence type="ECO:0000256" key="5">
    <source>
        <dbReference type="ARBA" id="ARBA00013229"/>
    </source>
</evidence>
<protein>
    <recommendedName>
        <fullName evidence="5 13">Pectinesterase</fullName>
        <ecNumber evidence="5 13">3.1.1.11</ecNumber>
    </recommendedName>
</protein>
<dbReference type="NCBIfam" id="TIGR01614">
    <property type="entry name" value="PME_inhib"/>
    <property type="match status" value="1"/>
</dbReference>
<dbReference type="SUPFAM" id="SSF101148">
    <property type="entry name" value="Plant invertase/pectin methylesterase inhibitor"/>
    <property type="match status" value="1"/>
</dbReference>
<dbReference type="Gene3D" id="1.20.140.40">
    <property type="entry name" value="Invertase/pectin methylesterase inhibitor family protein"/>
    <property type="match status" value="1"/>
</dbReference>
<keyword evidence="17" id="KW-1185">Reference proteome</keyword>
<dbReference type="PANTHER" id="PTHR31707">
    <property type="entry name" value="PECTINESTERASE"/>
    <property type="match status" value="1"/>
</dbReference>
<comment type="pathway">
    <text evidence="2 13">Glycan metabolism; pectin degradation; 2-dehydro-3-deoxy-D-gluconate from pectin: step 1/5.</text>
</comment>
<dbReference type="FunFam" id="2.160.20.10:FF:000001">
    <property type="entry name" value="Pectinesterase"/>
    <property type="match status" value="1"/>
</dbReference>
<dbReference type="InterPro" id="IPR033131">
    <property type="entry name" value="Pectinesterase_Asp_AS"/>
</dbReference>
<evidence type="ECO:0000256" key="10">
    <source>
        <dbReference type="ARBA" id="ARBA00023316"/>
    </source>
</evidence>
<dbReference type="Pfam" id="PF01095">
    <property type="entry name" value="Pectinesterase"/>
    <property type="match status" value="1"/>
</dbReference>
<evidence type="ECO:0000256" key="13">
    <source>
        <dbReference type="RuleBase" id="RU000589"/>
    </source>
</evidence>
<evidence type="ECO:0000256" key="3">
    <source>
        <dbReference type="ARBA" id="ARBA00006027"/>
    </source>
</evidence>
<feature type="active site" evidence="12">
    <location>
        <position position="416"/>
    </location>
</feature>
<dbReference type="EMBL" id="AUSU01000431">
    <property type="protein sequence ID" value="EPS73427.1"/>
    <property type="molecule type" value="Genomic_DNA"/>
</dbReference>
<feature type="transmembrane region" description="Helical" evidence="14">
    <location>
        <begin position="40"/>
        <end position="62"/>
    </location>
</feature>
<sequence>MVLFASSISKAMEHGRLGKPEPADPDQLPQRKRGWSLERLLFVIAIILFAAAGAAVLAAIVMRNGAVSYGHRRPTQAMSRVCGMTQYPTLCVNSLLDFPGAIAASDQDLVTISVNMTLQRVGSALNSVSEMSYLEMDSIVRSAHTDCLELLDDSVDLLYQSLSSTDGASTEDVLTWLSAALTNQDTCGEGIQELKGHVKNRMSKRLENLWELISNSLAIYSARTGGFSTIPIQNRRRRLLGDRFPAWISRKERMLLQIPASQINADVIVSRDGNGTCKTIGEAIKLAPDNSKRRFIIYVRAGWYEEGTLKIGRKKTNIMVMGDGKGKTVISGGKSVQDGITTFRTASFAASGAGFIARDLSFVNWAGPEKHQAVALRVSADHAVVYRCSIEGYQDTLYAHSQRQFYRECNIYGTVDFIFGNAAAVFQKCNLFVRYSPTQINTITAQSRSDPNQNTGIVVQDCTVRPVNNLAVINTAVNDITYLGRPWRPYALTVFMETYLGSLINPAGWLAWGAGSSTSPLYYAEYLNNGPGSSTSKRIHWTGYHVITSPQVAAQFTPDSFFDAGEWIPATGVPFQPGL</sequence>
<keyword evidence="10" id="KW-0961">Cell wall biogenesis/degradation</keyword>
<evidence type="ECO:0000259" key="15">
    <source>
        <dbReference type="SMART" id="SM00856"/>
    </source>
</evidence>
<keyword evidence="7" id="KW-0964">Secreted</keyword>
<evidence type="ECO:0000256" key="14">
    <source>
        <dbReference type="SAM" id="Phobius"/>
    </source>
</evidence>
<keyword evidence="14" id="KW-0472">Membrane</keyword>
<evidence type="ECO:0000256" key="9">
    <source>
        <dbReference type="ARBA" id="ARBA00023085"/>
    </source>
</evidence>
<comment type="similarity">
    <text evidence="3">In the N-terminal section; belongs to the PMEI family.</text>
</comment>
<evidence type="ECO:0000256" key="7">
    <source>
        <dbReference type="ARBA" id="ARBA00022525"/>
    </source>
</evidence>
<dbReference type="GO" id="GO:0042545">
    <property type="term" value="P:cell wall modification"/>
    <property type="evidence" value="ECO:0007669"/>
    <property type="project" value="UniProtKB-UniRule"/>
</dbReference>
<dbReference type="GO" id="GO:0030599">
    <property type="term" value="F:pectinesterase activity"/>
    <property type="evidence" value="ECO:0007669"/>
    <property type="project" value="UniProtKB-UniRule"/>
</dbReference>
<dbReference type="SUPFAM" id="SSF51126">
    <property type="entry name" value="Pectin lyase-like"/>
    <property type="match status" value="1"/>
</dbReference>
<dbReference type="GO" id="GO:0004857">
    <property type="term" value="F:enzyme inhibitor activity"/>
    <property type="evidence" value="ECO:0007669"/>
    <property type="project" value="InterPro"/>
</dbReference>
<evidence type="ECO:0000256" key="8">
    <source>
        <dbReference type="ARBA" id="ARBA00022801"/>
    </source>
</evidence>
<comment type="similarity">
    <text evidence="4">In the C-terminal section; belongs to the pectinesterase family.</text>
</comment>
<comment type="subcellular location">
    <subcellularLocation>
        <location evidence="1">Secreted</location>
        <location evidence="1">Cell wall</location>
    </subcellularLocation>
</comment>
<dbReference type="CDD" id="cd15798">
    <property type="entry name" value="PMEI-like_3"/>
    <property type="match status" value="1"/>
</dbReference>
<dbReference type="AlphaFoldDB" id="S8ELC4"/>
<dbReference type="InterPro" id="IPR000070">
    <property type="entry name" value="Pectinesterase_cat"/>
</dbReference>
<dbReference type="EC" id="3.1.1.11" evidence="5 13"/>
<evidence type="ECO:0000313" key="17">
    <source>
        <dbReference type="Proteomes" id="UP000015453"/>
    </source>
</evidence>
<evidence type="ECO:0000256" key="11">
    <source>
        <dbReference type="ARBA" id="ARBA00047928"/>
    </source>
</evidence>
<comment type="catalytic activity">
    <reaction evidence="11 13">
        <text>[(1-&gt;4)-alpha-D-galacturonosyl methyl ester](n) + n H2O = [(1-&gt;4)-alpha-D-galacturonosyl](n) + n methanol + n H(+)</text>
        <dbReference type="Rhea" id="RHEA:22380"/>
        <dbReference type="Rhea" id="RHEA-COMP:14570"/>
        <dbReference type="Rhea" id="RHEA-COMP:14573"/>
        <dbReference type="ChEBI" id="CHEBI:15377"/>
        <dbReference type="ChEBI" id="CHEBI:15378"/>
        <dbReference type="ChEBI" id="CHEBI:17790"/>
        <dbReference type="ChEBI" id="CHEBI:140522"/>
        <dbReference type="ChEBI" id="CHEBI:140523"/>
        <dbReference type="EC" id="3.1.1.11"/>
    </reaction>
</comment>
<dbReference type="InterPro" id="IPR012334">
    <property type="entry name" value="Pectin_lyas_fold"/>
</dbReference>
<evidence type="ECO:0000256" key="6">
    <source>
        <dbReference type="ARBA" id="ARBA00022512"/>
    </source>
</evidence>
<dbReference type="InterPro" id="IPR011050">
    <property type="entry name" value="Pectin_lyase_fold/virulence"/>
</dbReference>
<keyword evidence="8 13" id="KW-0378">Hydrolase</keyword>
<accession>S8ELC4</accession>
<organism evidence="16 17">
    <name type="scientific">Genlisea aurea</name>
    <dbReference type="NCBI Taxonomy" id="192259"/>
    <lineage>
        <taxon>Eukaryota</taxon>
        <taxon>Viridiplantae</taxon>
        <taxon>Streptophyta</taxon>
        <taxon>Embryophyta</taxon>
        <taxon>Tracheophyta</taxon>
        <taxon>Spermatophyta</taxon>
        <taxon>Magnoliopsida</taxon>
        <taxon>eudicotyledons</taxon>
        <taxon>Gunneridae</taxon>
        <taxon>Pentapetalae</taxon>
        <taxon>asterids</taxon>
        <taxon>lamiids</taxon>
        <taxon>Lamiales</taxon>
        <taxon>Lentibulariaceae</taxon>
        <taxon>Genlisea</taxon>
    </lineage>
</organism>
<dbReference type="Pfam" id="PF04043">
    <property type="entry name" value="PMEI"/>
    <property type="match status" value="1"/>
</dbReference>
<dbReference type="OrthoDB" id="2019149at2759"/>
<reference evidence="16 17" key="1">
    <citation type="journal article" date="2013" name="BMC Genomics">
        <title>The miniature genome of a carnivorous plant Genlisea aurea contains a low number of genes and short non-coding sequences.</title>
        <authorList>
            <person name="Leushkin E.V."/>
            <person name="Sutormin R.A."/>
            <person name="Nabieva E.R."/>
            <person name="Penin A.A."/>
            <person name="Kondrashov A.S."/>
            <person name="Logacheva M.D."/>
        </authorList>
    </citation>
    <scope>NUCLEOTIDE SEQUENCE [LARGE SCALE GENOMIC DNA]</scope>
</reference>
<name>S8ELC4_9LAMI</name>
<dbReference type="InterPro" id="IPR035513">
    <property type="entry name" value="Invertase/methylesterase_inhib"/>
</dbReference>
<keyword evidence="9 13" id="KW-0063">Aspartyl esterase</keyword>
<keyword evidence="6" id="KW-0134">Cell wall</keyword>
<evidence type="ECO:0000256" key="1">
    <source>
        <dbReference type="ARBA" id="ARBA00004191"/>
    </source>
</evidence>
<dbReference type="Proteomes" id="UP000015453">
    <property type="component" value="Unassembled WGS sequence"/>
</dbReference>
<proteinExistence type="inferred from homology"/>